<accession>A0ACC3MKP8</accession>
<reference evidence="1" key="1">
    <citation type="submission" date="2023-07" db="EMBL/GenBank/DDBJ databases">
        <title>Black Yeasts Isolated from many extreme environments.</title>
        <authorList>
            <person name="Coleine C."/>
            <person name="Stajich J.E."/>
            <person name="Selbmann L."/>
        </authorList>
    </citation>
    <scope>NUCLEOTIDE SEQUENCE</scope>
    <source>
        <strain evidence="1">CCFEE 5714</strain>
    </source>
</reference>
<dbReference type="Proteomes" id="UP001281147">
    <property type="component" value="Unassembled WGS sequence"/>
</dbReference>
<name>A0ACC3MKP8_9PEZI</name>
<organism evidence="1 2">
    <name type="scientific">Vermiconidia calcicola</name>
    <dbReference type="NCBI Taxonomy" id="1690605"/>
    <lineage>
        <taxon>Eukaryota</taxon>
        <taxon>Fungi</taxon>
        <taxon>Dikarya</taxon>
        <taxon>Ascomycota</taxon>
        <taxon>Pezizomycotina</taxon>
        <taxon>Dothideomycetes</taxon>
        <taxon>Dothideomycetidae</taxon>
        <taxon>Mycosphaerellales</taxon>
        <taxon>Extremaceae</taxon>
        <taxon>Vermiconidia</taxon>
    </lineage>
</organism>
<evidence type="ECO:0000313" key="2">
    <source>
        <dbReference type="Proteomes" id="UP001281147"/>
    </source>
</evidence>
<comment type="caution">
    <text evidence="1">The sequence shown here is derived from an EMBL/GenBank/DDBJ whole genome shotgun (WGS) entry which is preliminary data.</text>
</comment>
<keyword evidence="2" id="KW-1185">Reference proteome</keyword>
<evidence type="ECO:0000313" key="1">
    <source>
        <dbReference type="EMBL" id="KAK3697950.1"/>
    </source>
</evidence>
<dbReference type="EMBL" id="JAUTXU010000217">
    <property type="protein sequence ID" value="KAK3697950.1"/>
    <property type="molecule type" value="Genomic_DNA"/>
</dbReference>
<proteinExistence type="predicted"/>
<protein>
    <submittedName>
        <fullName evidence="1">Uncharacterized protein</fullName>
    </submittedName>
</protein>
<sequence>MSRFFPHTAYAEDQPYAQMLLTYHVLHRGLQSGAVVGLGISVVRSLIRHTPLATAALRSSGYGAIIGTALMVPGLASQMAGKTEIEWKDRSWRLLENEGQKEVDDWSNAGFVAGALATVRSDAFRQLRQGRWVKLVGGAAMGSLLGVTGYMAWRYGVHGGRRAQEEHPDRSVISQTAMI</sequence>
<gene>
    <name evidence="1" type="ORF">LTR37_017174</name>
</gene>